<sequence>MKQLFQATALAFACVASTTAWAEPATLKVLGNFTGNKKQVELVEQPFFMGLPKETGISSKIGYSPMDLVNVKAADALRLLKSGAFDVASVQIGLAARDDPFLEGIDLAGIATNLADQRKVVDAIREEFDREVQTRFNSKVMTLWPFGPQILFCKKAIDNMDDFKGTKVRTFTTSMASMIEGLGGSPVTLQYGEVYLALQRGVVDCGVTASSAGNGGKWPEVTSHLLPLAVSNAMQGHFINLDTWKQFTPEQQAKLTAAFKKMEDDMWALAANIDADATACNTGKDSCKEHTKYKMTLGTISDAEQARLKTVVNRDVLPEWGRNCNAVIPDCTARWNATVGKAMGYDIAVK</sequence>
<dbReference type="Gene3D" id="3.40.190.170">
    <property type="entry name" value="Bacterial extracellular solute-binding protein, family 7"/>
    <property type="match status" value="1"/>
</dbReference>
<reference evidence="3" key="1">
    <citation type="submission" date="2022-12" db="EMBL/GenBank/DDBJ databases">
        <title>Bacterial isolates from different developmental stages of Nematostella vectensis.</title>
        <authorList>
            <person name="Fraune S."/>
        </authorList>
    </citation>
    <scope>NUCLEOTIDE SEQUENCE</scope>
    <source>
        <strain evidence="3">G21619-S1</strain>
    </source>
</reference>
<evidence type="ECO:0000256" key="2">
    <source>
        <dbReference type="SAM" id="SignalP"/>
    </source>
</evidence>
<dbReference type="RefSeq" id="WP_269359183.1">
    <property type="nucleotide sequence ID" value="NZ_JAPWHE010000008.1"/>
</dbReference>
<evidence type="ECO:0000313" key="4">
    <source>
        <dbReference type="Proteomes" id="UP001068379"/>
    </source>
</evidence>
<gene>
    <name evidence="3" type="ORF">O4H32_11135</name>
</gene>
<accession>A0ABT4M5A2</accession>
<dbReference type="InterPro" id="IPR038404">
    <property type="entry name" value="TRAP_DctP_sf"/>
</dbReference>
<dbReference type="InterPro" id="IPR018389">
    <property type="entry name" value="DctP_fam"/>
</dbReference>
<evidence type="ECO:0000313" key="3">
    <source>
        <dbReference type="EMBL" id="MCZ4330504.1"/>
    </source>
</evidence>
<dbReference type="Pfam" id="PF03480">
    <property type="entry name" value="DctP"/>
    <property type="match status" value="1"/>
</dbReference>
<dbReference type="NCBIfam" id="NF037995">
    <property type="entry name" value="TRAP_S1"/>
    <property type="match status" value="1"/>
</dbReference>
<dbReference type="EMBL" id="JAPWHE010000008">
    <property type="protein sequence ID" value="MCZ4330504.1"/>
    <property type="molecule type" value="Genomic_DNA"/>
</dbReference>
<keyword evidence="1 2" id="KW-0732">Signal</keyword>
<protein>
    <submittedName>
        <fullName evidence="3">TRAP transporter substrate-binding protein</fullName>
    </submittedName>
</protein>
<name>A0ABT4M5A2_9BURK</name>
<organism evidence="3 4">
    <name type="scientific">Castellaniella denitrificans</name>
    <dbReference type="NCBI Taxonomy" id="56119"/>
    <lineage>
        <taxon>Bacteria</taxon>
        <taxon>Pseudomonadati</taxon>
        <taxon>Pseudomonadota</taxon>
        <taxon>Betaproteobacteria</taxon>
        <taxon>Burkholderiales</taxon>
        <taxon>Alcaligenaceae</taxon>
        <taxon>Castellaniella</taxon>
    </lineage>
</organism>
<dbReference type="PANTHER" id="PTHR33376:SF4">
    <property type="entry name" value="SIALIC ACID-BINDING PERIPLASMIC PROTEIN SIAP"/>
    <property type="match status" value="1"/>
</dbReference>
<proteinExistence type="predicted"/>
<comment type="caution">
    <text evidence="3">The sequence shown here is derived from an EMBL/GenBank/DDBJ whole genome shotgun (WGS) entry which is preliminary data.</text>
</comment>
<dbReference type="Proteomes" id="UP001068379">
    <property type="component" value="Unassembled WGS sequence"/>
</dbReference>
<evidence type="ECO:0000256" key="1">
    <source>
        <dbReference type="ARBA" id="ARBA00022729"/>
    </source>
</evidence>
<dbReference type="PANTHER" id="PTHR33376">
    <property type="match status" value="1"/>
</dbReference>
<dbReference type="CDD" id="cd13602">
    <property type="entry name" value="PBP2_TRAP_BpDctp6_7"/>
    <property type="match status" value="1"/>
</dbReference>
<feature type="chain" id="PRO_5047451752" evidence="2">
    <location>
        <begin position="23"/>
        <end position="350"/>
    </location>
</feature>
<keyword evidence="4" id="KW-1185">Reference proteome</keyword>
<feature type="signal peptide" evidence="2">
    <location>
        <begin position="1"/>
        <end position="22"/>
    </location>
</feature>